<dbReference type="EMBL" id="JAWDJO010000080">
    <property type="protein sequence ID" value="KAL1894991.1"/>
    <property type="molecule type" value="Genomic_DNA"/>
</dbReference>
<proteinExistence type="predicted"/>
<evidence type="ECO:0000313" key="1">
    <source>
        <dbReference type="EMBL" id="KAL1894991.1"/>
    </source>
</evidence>
<accession>A0ABR3Z302</accession>
<keyword evidence="2" id="KW-1185">Reference proteome</keyword>
<reference evidence="1 2" key="1">
    <citation type="journal article" date="2024" name="IMA Fungus">
        <title>IMA Genome - F19 : A genome assembly and annotation guide to empower mycologists, including annotated draft genome sequences of Ceratocystis pirilliformis, Diaporthe australafricana, Fusarium ophioides, Paecilomyces lecythidis, and Sporothrix stenoceras.</title>
        <authorList>
            <person name="Aylward J."/>
            <person name="Wilson A.M."/>
            <person name="Visagie C.M."/>
            <person name="Spraker J."/>
            <person name="Barnes I."/>
            <person name="Buitendag C."/>
            <person name="Ceriani C."/>
            <person name="Del Mar Angel L."/>
            <person name="du Plessis D."/>
            <person name="Fuchs T."/>
            <person name="Gasser K."/>
            <person name="Kramer D."/>
            <person name="Li W."/>
            <person name="Munsamy K."/>
            <person name="Piso A."/>
            <person name="Price J.L."/>
            <person name="Sonnekus B."/>
            <person name="Thomas C."/>
            <person name="van der Nest A."/>
            <person name="van Dijk A."/>
            <person name="van Heerden A."/>
            <person name="van Vuuren N."/>
            <person name="Yilmaz N."/>
            <person name="Duong T.A."/>
            <person name="van der Merwe N.A."/>
            <person name="Wingfield M.J."/>
            <person name="Wingfield B.D."/>
        </authorList>
    </citation>
    <scope>NUCLEOTIDE SEQUENCE [LARGE SCALE GENOMIC DNA]</scope>
    <source>
        <strain evidence="1 2">CMW 12675</strain>
    </source>
</reference>
<evidence type="ECO:0000313" key="2">
    <source>
        <dbReference type="Proteomes" id="UP001583280"/>
    </source>
</evidence>
<gene>
    <name evidence="1" type="ORF">Cpir12675_003406</name>
</gene>
<sequence>MNSSPIFQATSESTGSLFGSLDASDDESYDERLVLDYEFERFMNYPSIASESTEHVYDTLLRSPSIDGLLYLPKACKGLSKSLAYDNILGHARAVGKLAAHQDTSDWISSAHFRATNTTQGIESQAKEHMERYLSSISVMSQPSTFRWCDHVSMLKASMMKRAWEYCSRPAIDSIEKIVARLDHPLRNLHVDKIPLPNEKDFVNPIFFSQQLVTMLSVSDAPRTQIHMSSLEEVTQKPAFVLYGYSPDTYATHFSFGMTLDDTLQPTPVMPFLQVVFDSNPNEAVHCNLPIQHRMASPIRSVEGLNYSATFRSGNSIVPGDCFFTICIDSDNSKVRIYVSSRSDSSCMYSACLAGFIMPDRIAMQQLYILFRSIVEWGCLERLSLIAHNMGVEPTGVVLDYERFSYWLYKDTGPKIERAVFFPRPEWMSVGMLGDIMKNHWPEGSSGPMDL</sequence>
<dbReference type="Proteomes" id="UP001583280">
    <property type="component" value="Unassembled WGS sequence"/>
</dbReference>
<comment type="caution">
    <text evidence="1">The sequence shown here is derived from an EMBL/GenBank/DDBJ whole genome shotgun (WGS) entry which is preliminary data.</text>
</comment>
<name>A0ABR3Z302_9PEZI</name>
<protein>
    <submittedName>
        <fullName evidence="1">Uncharacterized protein</fullName>
    </submittedName>
</protein>
<organism evidence="1 2">
    <name type="scientific">Ceratocystis pirilliformis</name>
    <dbReference type="NCBI Taxonomy" id="259994"/>
    <lineage>
        <taxon>Eukaryota</taxon>
        <taxon>Fungi</taxon>
        <taxon>Dikarya</taxon>
        <taxon>Ascomycota</taxon>
        <taxon>Pezizomycotina</taxon>
        <taxon>Sordariomycetes</taxon>
        <taxon>Hypocreomycetidae</taxon>
        <taxon>Microascales</taxon>
        <taxon>Ceratocystidaceae</taxon>
        <taxon>Ceratocystis</taxon>
    </lineage>
</organism>